<name>A0A699KL62_TANCI</name>
<protein>
    <recommendedName>
        <fullName evidence="3">Integrase, catalytic region, zinc finger, CCHC-type, peptidase aspartic, catalytic</fullName>
    </recommendedName>
</protein>
<feature type="coiled-coil region" evidence="1">
    <location>
        <begin position="400"/>
        <end position="427"/>
    </location>
</feature>
<accession>A0A699KL62</accession>
<evidence type="ECO:0000313" key="2">
    <source>
        <dbReference type="EMBL" id="GFA96623.1"/>
    </source>
</evidence>
<proteinExistence type="predicted"/>
<dbReference type="EMBL" id="BKCJ010523719">
    <property type="protein sequence ID" value="GFA96623.1"/>
    <property type="molecule type" value="Genomic_DNA"/>
</dbReference>
<sequence>MQPPMTSLEDINDPTKAMNVALILFAKAFQLFAPTNNNQRTSSNPRNHQIAQPVMNMGRDRQIQNVRGNGENQFGQYAGLVAQNQQGFNAWKNGRIQGAQNASVQSGRNQNGLVVVLGIANQSGTGNVVAAMAEGDLDEIEEVNANCILMANLQQASTSGTQHDRAPVYDTDGSTEVHLNDNCYDNEILNMFTQEEQYTDLLEPIFEPQLVSQNDNHVTSVAPSMVHSGGTVETSFAPNEEIRAHQETIYHNLVDQVSQKMALGYSNPSYLKKAQQKQQSLYTCNLLLKEHDPPAVYDSEETLELAQESREKMRLLKKEIKPANYAKINHLSGVFVPQTTKSKEELFLSNVSNMVTASKMSSIPNEDLSDDTTPSVARKFINEVKSSLVTLQPAKFVRDFKSLAKEADEYLDKQKSLELKIERLLKANVSHDIMSIVQNSLVDIPFDLRTELDRTKEKLELCIMKKEKNTLFFGITSIQNVKNANMTRFRMIKIIMTYNKKSNDCKLS</sequence>
<reference evidence="2" key="1">
    <citation type="journal article" date="2019" name="Sci. Rep.">
        <title>Draft genome of Tanacetum cinerariifolium, the natural source of mosquito coil.</title>
        <authorList>
            <person name="Yamashiro T."/>
            <person name="Shiraishi A."/>
            <person name="Satake H."/>
            <person name="Nakayama K."/>
        </authorList>
    </citation>
    <scope>NUCLEOTIDE SEQUENCE</scope>
</reference>
<evidence type="ECO:0000256" key="1">
    <source>
        <dbReference type="SAM" id="Coils"/>
    </source>
</evidence>
<evidence type="ECO:0008006" key="3">
    <source>
        <dbReference type="Google" id="ProtNLM"/>
    </source>
</evidence>
<comment type="caution">
    <text evidence="2">The sequence shown here is derived from an EMBL/GenBank/DDBJ whole genome shotgun (WGS) entry which is preliminary data.</text>
</comment>
<gene>
    <name evidence="2" type="ORF">Tci_668595</name>
</gene>
<organism evidence="2">
    <name type="scientific">Tanacetum cinerariifolium</name>
    <name type="common">Dalmatian daisy</name>
    <name type="synonym">Chrysanthemum cinerariifolium</name>
    <dbReference type="NCBI Taxonomy" id="118510"/>
    <lineage>
        <taxon>Eukaryota</taxon>
        <taxon>Viridiplantae</taxon>
        <taxon>Streptophyta</taxon>
        <taxon>Embryophyta</taxon>
        <taxon>Tracheophyta</taxon>
        <taxon>Spermatophyta</taxon>
        <taxon>Magnoliopsida</taxon>
        <taxon>eudicotyledons</taxon>
        <taxon>Gunneridae</taxon>
        <taxon>Pentapetalae</taxon>
        <taxon>asterids</taxon>
        <taxon>campanulids</taxon>
        <taxon>Asterales</taxon>
        <taxon>Asteraceae</taxon>
        <taxon>Asteroideae</taxon>
        <taxon>Anthemideae</taxon>
        <taxon>Anthemidinae</taxon>
        <taxon>Tanacetum</taxon>
    </lineage>
</organism>
<dbReference type="AlphaFoldDB" id="A0A699KL62"/>
<keyword evidence="1" id="KW-0175">Coiled coil</keyword>